<dbReference type="InterPro" id="IPR000821">
    <property type="entry name" value="Ala_racemase"/>
</dbReference>
<dbReference type="PANTHER" id="PTHR30511:SF0">
    <property type="entry name" value="ALANINE RACEMASE, CATABOLIC-RELATED"/>
    <property type="match status" value="1"/>
</dbReference>
<organism evidence="9 10">
    <name type="scientific">Anaerostipes butyraticus</name>
    <dbReference type="NCBI Taxonomy" id="645466"/>
    <lineage>
        <taxon>Bacteria</taxon>
        <taxon>Bacillati</taxon>
        <taxon>Bacillota</taxon>
        <taxon>Clostridia</taxon>
        <taxon>Lachnospirales</taxon>
        <taxon>Lachnospiraceae</taxon>
        <taxon>Anaerostipes</taxon>
    </lineage>
</organism>
<gene>
    <name evidence="9" type="primary">alr</name>
    <name evidence="9" type="ORF">ANBU17_03280</name>
</gene>
<dbReference type="SUPFAM" id="SSF51419">
    <property type="entry name" value="PLP-binding barrel"/>
    <property type="match status" value="1"/>
</dbReference>
<dbReference type="PRINTS" id="PR00992">
    <property type="entry name" value="ALARACEMASE"/>
</dbReference>
<evidence type="ECO:0000256" key="4">
    <source>
        <dbReference type="ARBA" id="ARBA00023235"/>
    </source>
</evidence>
<evidence type="ECO:0000256" key="6">
    <source>
        <dbReference type="PIRSR" id="PIRSR600821-50"/>
    </source>
</evidence>
<feature type="active site" description="Proton acceptor; specific for D-alanine" evidence="5">
    <location>
        <position position="38"/>
    </location>
</feature>
<dbReference type="InterPro" id="IPR029066">
    <property type="entry name" value="PLP-binding_barrel"/>
</dbReference>
<sequence>MNQYYRVNAVIDLDAICHNIKEVKRVIGPGVKVMPVIKADGYGHGAVPIAKALNEIGVDAFAVAIIEEGITLRNNGITQPIVILGYTSEYQYSSLIQYEIQPTVFCYEMAESLSRIASALGKDAKIHIKLDTGMNRIGFKPTRESLEIVKRIAGLPHIIIEGIFTHFACADEADKTSAKKQKEEYDKFVGWLEEEGIHIPVKHVSNSAAIIDMDGWRMDMVRSGIITYGLYPSEEVSKEVLDLKPAMSLKTHIVYIKEVGPGEGVSYNHTFVTKRNTKIATIPVGYADGYPRALSSKGKVLIRGQYAPIIGRICMDQFMVDVTDIDGVETMDEVTLVGQDGDQRISVEEVASEAGSFNYEFVCGISKRVPRVYMQHGKMKKAVEYLEK</sequence>
<dbReference type="EC" id="5.1.1.1" evidence="5"/>
<evidence type="ECO:0000256" key="1">
    <source>
        <dbReference type="ARBA" id="ARBA00000316"/>
    </source>
</evidence>
<evidence type="ECO:0000256" key="3">
    <source>
        <dbReference type="ARBA" id="ARBA00022898"/>
    </source>
</evidence>
<evidence type="ECO:0000313" key="10">
    <source>
        <dbReference type="Proteomes" id="UP000613208"/>
    </source>
</evidence>
<protein>
    <recommendedName>
        <fullName evidence="5">Alanine racemase</fullName>
        <ecNumber evidence="5">5.1.1.1</ecNumber>
    </recommendedName>
</protein>
<dbReference type="PANTHER" id="PTHR30511">
    <property type="entry name" value="ALANINE RACEMASE"/>
    <property type="match status" value="1"/>
</dbReference>
<dbReference type="GO" id="GO:0008784">
    <property type="term" value="F:alanine racemase activity"/>
    <property type="evidence" value="ECO:0007669"/>
    <property type="project" value="UniProtKB-UniRule"/>
</dbReference>
<dbReference type="EMBL" id="BLYI01000006">
    <property type="protein sequence ID" value="GFO83981.1"/>
    <property type="molecule type" value="Genomic_DNA"/>
</dbReference>
<accession>A0A916Q7H5</accession>
<keyword evidence="4 5" id="KW-0413">Isomerase</keyword>
<dbReference type="Gene3D" id="2.40.37.10">
    <property type="entry name" value="Lyase, Ornithine Decarboxylase, Chain A, domain 1"/>
    <property type="match status" value="1"/>
</dbReference>
<keyword evidence="10" id="KW-1185">Reference proteome</keyword>
<dbReference type="PROSITE" id="PS00395">
    <property type="entry name" value="ALANINE_RACEMASE"/>
    <property type="match status" value="1"/>
</dbReference>
<dbReference type="SMART" id="SM01005">
    <property type="entry name" value="Ala_racemase_C"/>
    <property type="match status" value="1"/>
</dbReference>
<dbReference type="GO" id="GO:0030170">
    <property type="term" value="F:pyridoxal phosphate binding"/>
    <property type="evidence" value="ECO:0007669"/>
    <property type="project" value="UniProtKB-UniRule"/>
</dbReference>
<feature type="binding site" evidence="5 7">
    <location>
        <position position="136"/>
    </location>
    <ligand>
        <name>substrate</name>
    </ligand>
</feature>
<feature type="active site" description="Proton acceptor; specific for L-alanine" evidence="5">
    <location>
        <position position="267"/>
    </location>
</feature>
<dbReference type="FunFam" id="3.20.20.10:FF:000002">
    <property type="entry name" value="Alanine racemase"/>
    <property type="match status" value="1"/>
</dbReference>
<keyword evidence="3 5" id="KW-0663">Pyridoxal phosphate</keyword>
<comment type="catalytic activity">
    <reaction evidence="1 5">
        <text>L-alanine = D-alanine</text>
        <dbReference type="Rhea" id="RHEA:20249"/>
        <dbReference type="ChEBI" id="CHEBI:57416"/>
        <dbReference type="ChEBI" id="CHEBI:57972"/>
        <dbReference type="EC" id="5.1.1.1"/>
    </reaction>
</comment>
<name>A0A916Q7H5_9FIRM</name>
<dbReference type="SUPFAM" id="SSF50621">
    <property type="entry name" value="Alanine racemase C-terminal domain-like"/>
    <property type="match status" value="1"/>
</dbReference>
<feature type="modified residue" description="N6-(pyridoxal phosphate)lysine" evidence="5 6">
    <location>
        <position position="38"/>
    </location>
</feature>
<dbReference type="GO" id="GO:0005829">
    <property type="term" value="C:cytosol"/>
    <property type="evidence" value="ECO:0007669"/>
    <property type="project" value="TreeGrafter"/>
</dbReference>
<comment type="pathway">
    <text evidence="5">Amino-acid biosynthesis; D-alanine biosynthesis; D-alanine from L-alanine: step 1/1.</text>
</comment>
<dbReference type="InterPro" id="IPR011079">
    <property type="entry name" value="Ala_racemase_C"/>
</dbReference>
<dbReference type="InterPro" id="IPR020622">
    <property type="entry name" value="Ala_racemase_pyridoxalP-BS"/>
</dbReference>
<dbReference type="Gene3D" id="3.20.20.10">
    <property type="entry name" value="Alanine racemase"/>
    <property type="match status" value="1"/>
</dbReference>
<dbReference type="NCBIfam" id="TIGR00492">
    <property type="entry name" value="alr"/>
    <property type="match status" value="1"/>
</dbReference>
<dbReference type="InterPro" id="IPR001608">
    <property type="entry name" value="Ala_racemase_N"/>
</dbReference>
<dbReference type="HAMAP" id="MF_01201">
    <property type="entry name" value="Ala_racemase"/>
    <property type="match status" value="1"/>
</dbReference>
<evidence type="ECO:0000259" key="8">
    <source>
        <dbReference type="SMART" id="SM01005"/>
    </source>
</evidence>
<proteinExistence type="inferred from homology"/>
<dbReference type="RefSeq" id="WP_201309727.1">
    <property type="nucleotide sequence ID" value="NZ_BLYI01000006.1"/>
</dbReference>
<dbReference type="Proteomes" id="UP000613208">
    <property type="component" value="Unassembled WGS sequence"/>
</dbReference>
<comment type="function">
    <text evidence="5">Catalyzes the interconversion of L-alanine and D-alanine. May also act on other amino acids.</text>
</comment>
<evidence type="ECO:0000256" key="2">
    <source>
        <dbReference type="ARBA" id="ARBA00001933"/>
    </source>
</evidence>
<dbReference type="InterPro" id="IPR009006">
    <property type="entry name" value="Ala_racemase/Decarboxylase_C"/>
</dbReference>
<comment type="caution">
    <text evidence="9">The sequence shown here is derived from an EMBL/GenBank/DDBJ whole genome shotgun (WGS) entry which is preliminary data.</text>
</comment>
<dbReference type="Pfam" id="PF01168">
    <property type="entry name" value="Ala_racemase_N"/>
    <property type="match status" value="1"/>
</dbReference>
<reference evidence="9" key="1">
    <citation type="submission" date="2020-06" db="EMBL/GenBank/DDBJ databases">
        <title>Characterization of fructooligosaccharide metabolism and fructooligosaccharide-degrading enzymes in human commensal butyrate producers.</title>
        <authorList>
            <person name="Tanno H."/>
            <person name="Fujii T."/>
            <person name="Hirano K."/>
            <person name="Maeno S."/>
            <person name="Tonozuka T."/>
            <person name="Sakamoto M."/>
            <person name="Ohkuma M."/>
            <person name="Tochio T."/>
            <person name="Endo A."/>
        </authorList>
    </citation>
    <scope>NUCLEOTIDE SEQUENCE</scope>
    <source>
        <strain evidence="9">JCM 17466</strain>
    </source>
</reference>
<dbReference type="GO" id="GO:0030632">
    <property type="term" value="P:D-alanine biosynthetic process"/>
    <property type="evidence" value="ECO:0007669"/>
    <property type="project" value="UniProtKB-UniRule"/>
</dbReference>
<evidence type="ECO:0000256" key="7">
    <source>
        <dbReference type="PIRSR" id="PIRSR600821-52"/>
    </source>
</evidence>
<feature type="domain" description="Alanine racemase C-terminal" evidence="8">
    <location>
        <begin position="246"/>
        <end position="374"/>
    </location>
</feature>
<dbReference type="Pfam" id="PF00842">
    <property type="entry name" value="Ala_racemase_C"/>
    <property type="match status" value="1"/>
</dbReference>
<dbReference type="GO" id="GO:0009252">
    <property type="term" value="P:peptidoglycan biosynthetic process"/>
    <property type="evidence" value="ECO:0007669"/>
    <property type="project" value="TreeGrafter"/>
</dbReference>
<evidence type="ECO:0000313" key="9">
    <source>
        <dbReference type="EMBL" id="GFO83981.1"/>
    </source>
</evidence>
<dbReference type="FunFam" id="2.40.37.10:FF:000006">
    <property type="entry name" value="Alanine racemase"/>
    <property type="match status" value="1"/>
</dbReference>
<evidence type="ECO:0000256" key="5">
    <source>
        <dbReference type="HAMAP-Rule" id="MF_01201"/>
    </source>
</evidence>
<dbReference type="AlphaFoldDB" id="A0A916Q7H5"/>
<dbReference type="CDD" id="cd00430">
    <property type="entry name" value="PLPDE_III_AR"/>
    <property type="match status" value="1"/>
</dbReference>
<feature type="binding site" evidence="5 7">
    <location>
        <position position="315"/>
    </location>
    <ligand>
        <name>substrate</name>
    </ligand>
</feature>
<comment type="cofactor">
    <cofactor evidence="2 5 6">
        <name>pyridoxal 5'-phosphate</name>
        <dbReference type="ChEBI" id="CHEBI:597326"/>
    </cofactor>
</comment>
<comment type="similarity">
    <text evidence="5">Belongs to the alanine racemase family.</text>
</comment>